<keyword evidence="2" id="KW-0812">Transmembrane</keyword>
<dbReference type="AlphaFoldDB" id="T0PXS8"/>
<feature type="compositionally biased region" description="Basic and acidic residues" evidence="1">
    <location>
        <begin position="30"/>
        <end position="40"/>
    </location>
</feature>
<gene>
    <name evidence="3" type="ORF">SDRG_11931</name>
</gene>
<organism evidence="3 4">
    <name type="scientific">Saprolegnia diclina (strain VS20)</name>
    <dbReference type="NCBI Taxonomy" id="1156394"/>
    <lineage>
        <taxon>Eukaryota</taxon>
        <taxon>Sar</taxon>
        <taxon>Stramenopiles</taxon>
        <taxon>Oomycota</taxon>
        <taxon>Saprolegniomycetes</taxon>
        <taxon>Saprolegniales</taxon>
        <taxon>Saprolegniaceae</taxon>
        <taxon>Saprolegnia</taxon>
    </lineage>
</organism>
<accession>T0PXS8</accession>
<keyword evidence="4" id="KW-1185">Reference proteome</keyword>
<evidence type="ECO:0000256" key="1">
    <source>
        <dbReference type="SAM" id="MobiDB-lite"/>
    </source>
</evidence>
<name>T0PXS8_SAPDV</name>
<feature type="non-terminal residue" evidence="3">
    <location>
        <position position="1"/>
    </location>
</feature>
<evidence type="ECO:0000313" key="3">
    <source>
        <dbReference type="EMBL" id="EQC30354.1"/>
    </source>
</evidence>
<evidence type="ECO:0000256" key="2">
    <source>
        <dbReference type="SAM" id="Phobius"/>
    </source>
</evidence>
<proteinExistence type="predicted"/>
<dbReference type="OrthoDB" id="627262at2759"/>
<feature type="region of interest" description="Disordered" evidence="1">
    <location>
        <begin position="30"/>
        <end position="58"/>
    </location>
</feature>
<dbReference type="GeneID" id="19952658"/>
<evidence type="ECO:0000313" key="4">
    <source>
        <dbReference type="Proteomes" id="UP000030762"/>
    </source>
</evidence>
<reference evidence="3 4" key="1">
    <citation type="submission" date="2012-04" db="EMBL/GenBank/DDBJ databases">
        <title>The Genome Sequence of Saprolegnia declina VS20.</title>
        <authorList>
            <consortium name="The Broad Institute Genome Sequencing Platform"/>
            <person name="Russ C."/>
            <person name="Nusbaum C."/>
            <person name="Tyler B."/>
            <person name="van West P."/>
            <person name="Dieguez-Uribeondo J."/>
            <person name="de Bruijn I."/>
            <person name="Tripathy S."/>
            <person name="Jiang R."/>
            <person name="Young S.K."/>
            <person name="Zeng Q."/>
            <person name="Gargeya S."/>
            <person name="Fitzgerald M."/>
            <person name="Haas B."/>
            <person name="Abouelleil A."/>
            <person name="Alvarado L."/>
            <person name="Arachchi H.M."/>
            <person name="Berlin A."/>
            <person name="Chapman S.B."/>
            <person name="Goldberg J."/>
            <person name="Griggs A."/>
            <person name="Gujja S."/>
            <person name="Hansen M."/>
            <person name="Howarth C."/>
            <person name="Imamovic A."/>
            <person name="Larimer J."/>
            <person name="McCowen C."/>
            <person name="Montmayeur A."/>
            <person name="Murphy C."/>
            <person name="Neiman D."/>
            <person name="Pearson M."/>
            <person name="Priest M."/>
            <person name="Roberts A."/>
            <person name="Saif S."/>
            <person name="Shea T."/>
            <person name="Sisk P."/>
            <person name="Sykes S."/>
            <person name="Wortman J."/>
            <person name="Nusbaum C."/>
            <person name="Birren B."/>
        </authorList>
    </citation>
    <scope>NUCLEOTIDE SEQUENCE [LARGE SCALE GENOMIC DNA]</scope>
    <source>
        <strain evidence="3 4">VS20</strain>
    </source>
</reference>
<protein>
    <submittedName>
        <fullName evidence="3">Uncharacterized protein</fullName>
    </submittedName>
</protein>
<dbReference type="InParanoid" id="T0PXS8"/>
<feature type="non-terminal residue" evidence="3">
    <location>
        <position position="112"/>
    </location>
</feature>
<dbReference type="EMBL" id="JH767176">
    <property type="protein sequence ID" value="EQC30354.1"/>
    <property type="molecule type" value="Genomic_DNA"/>
</dbReference>
<feature type="transmembrane region" description="Helical" evidence="2">
    <location>
        <begin position="86"/>
        <end position="106"/>
    </location>
</feature>
<dbReference type="RefSeq" id="XP_008616207.1">
    <property type="nucleotide sequence ID" value="XM_008617985.1"/>
</dbReference>
<dbReference type="Proteomes" id="UP000030762">
    <property type="component" value="Unassembled WGS sequence"/>
</dbReference>
<dbReference type="VEuPathDB" id="FungiDB:SDRG_11931"/>
<sequence length="112" mass="12385">WVHFVEPLVRCQAQSQSQVSLCIFRRRAHMDSPKDPHAKYEPATTPAYDEPATKSAPLGEDDEAKHVLEFAAITNGLEYPQITLKALIVGTIVGIFVSVLAMYYSLKIGVTP</sequence>
<keyword evidence="2" id="KW-1133">Transmembrane helix</keyword>
<keyword evidence="2" id="KW-0472">Membrane</keyword>